<gene>
    <name evidence="2" type="primary">ORF217296</name>
</gene>
<protein>
    <submittedName>
        <fullName evidence="2">Uncharacterized protein</fullName>
    </submittedName>
</protein>
<name>A0A0B7BYF3_9EUPU</name>
<feature type="non-terminal residue" evidence="2">
    <location>
        <position position="84"/>
    </location>
</feature>
<dbReference type="EMBL" id="HACG01051061">
    <property type="protein sequence ID" value="CEK97932.1"/>
    <property type="molecule type" value="Transcribed_RNA"/>
</dbReference>
<feature type="non-terminal residue" evidence="2">
    <location>
        <position position="1"/>
    </location>
</feature>
<accession>A0A0B7BYF3</accession>
<proteinExistence type="predicted"/>
<evidence type="ECO:0000256" key="1">
    <source>
        <dbReference type="SAM" id="MobiDB-lite"/>
    </source>
</evidence>
<evidence type="ECO:0000313" key="2">
    <source>
        <dbReference type="EMBL" id="CEK97932.1"/>
    </source>
</evidence>
<organism evidence="2">
    <name type="scientific">Arion vulgaris</name>
    <dbReference type="NCBI Taxonomy" id="1028688"/>
    <lineage>
        <taxon>Eukaryota</taxon>
        <taxon>Metazoa</taxon>
        <taxon>Spiralia</taxon>
        <taxon>Lophotrochozoa</taxon>
        <taxon>Mollusca</taxon>
        <taxon>Gastropoda</taxon>
        <taxon>Heterobranchia</taxon>
        <taxon>Euthyneura</taxon>
        <taxon>Panpulmonata</taxon>
        <taxon>Eupulmonata</taxon>
        <taxon>Stylommatophora</taxon>
        <taxon>Helicina</taxon>
        <taxon>Arionoidea</taxon>
        <taxon>Arionidae</taxon>
        <taxon>Arion</taxon>
    </lineage>
</organism>
<feature type="region of interest" description="Disordered" evidence="1">
    <location>
        <begin position="43"/>
        <end position="68"/>
    </location>
</feature>
<reference evidence="2" key="1">
    <citation type="submission" date="2014-12" db="EMBL/GenBank/DDBJ databases">
        <title>Insight into the proteome of Arion vulgaris.</title>
        <authorList>
            <person name="Aradska J."/>
            <person name="Bulat T."/>
            <person name="Smidak R."/>
            <person name="Sarate P."/>
            <person name="Gangsoo J."/>
            <person name="Sialana F."/>
            <person name="Bilban M."/>
            <person name="Lubec G."/>
        </authorList>
    </citation>
    <scope>NUCLEOTIDE SEQUENCE</scope>
    <source>
        <tissue evidence="2">Skin</tissue>
    </source>
</reference>
<dbReference type="AlphaFoldDB" id="A0A0B7BYF3"/>
<sequence length="84" mass="9368">QKKIMLESEMIEHLPILVPDEDLPDLMDILIVKQDVPPQRMVPRKLSKMDTKSEIKTGNLEGEGETQAAGTSLIEDPILVKVSC</sequence>